<dbReference type="InterPro" id="IPR006764">
    <property type="entry name" value="SAM_dep_MeTrfase_SAV2177_type"/>
</dbReference>
<keyword evidence="1" id="KW-0808">Transferase</keyword>
<organism evidence="1 2">
    <name type="scientific">Nocardiopsis coralli</name>
    <dbReference type="NCBI Taxonomy" id="2772213"/>
    <lineage>
        <taxon>Bacteria</taxon>
        <taxon>Bacillati</taxon>
        <taxon>Actinomycetota</taxon>
        <taxon>Actinomycetes</taxon>
        <taxon>Streptosporangiales</taxon>
        <taxon>Nocardiopsidaceae</taxon>
        <taxon>Nocardiopsis</taxon>
    </lineage>
</organism>
<dbReference type="InterPro" id="IPR029063">
    <property type="entry name" value="SAM-dependent_MTases_sf"/>
</dbReference>
<dbReference type="Gene3D" id="3.40.50.150">
    <property type="entry name" value="Vaccinia Virus protein VP39"/>
    <property type="match status" value="1"/>
</dbReference>
<dbReference type="GO" id="GO:0032259">
    <property type="term" value="P:methylation"/>
    <property type="evidence" value="ECO:0007669"/>
    <property type="project" value="UniProtKB-KW"/>
</dbReference>
<proteinExistence type="predicted"/>
<accession>A0ABR9P9R3</accession>
<sequence length="268" mass="29340">MPDSPSRIPHGIDTSEPHSARIYDFWLGGKDHYPVDRAVGEQIRSALPVIGDMAVKNRAFLKRAVRFLARERGVRQFLDVGTGLPTADNTHEVAQATAPDCRVVYVDHDPLVLAHARALLTSTPEGRTAYVDADLRDPETVLREASRTLDLSRPVALTLLGVLFHVPDDSAYTIVRDLMAALAPGSYVVLTHATDVVTGPAMREAVRQWNEAASVPITLRAPAQIERFFQGLEPVEPGLVSLPLWRPDASQVGTPQEIDEFGGVAYRP</sequence>
<dbReference type="SUPFAM" id="SSF53335">
    <property type="entry name" value="S-adenosyl-L-methionine-dependent methyltransferases"/>
    <property type="match status" value="1"/>
</dbReference>
<protein>
    <submittedName>
        <fullName evidence="1">SAM-dependent methyltransferase</fullName>
    </submittedName>
</protein>
<name>A0ABR9P9R3_9ACTN</name>
<reference evidence="1 2" key="1">
    <citation type="submission" date="2020-09" db="EMBL/GenBank/DDBJ databases">
        <title>Diversity and distribution of actinomycetes associated with coral in the coast of Hainan.</title>
        <authorList>
            <person name="Li F."/>
        </authorList>
    </citation>
    <scope>NUCLEOTIDE SEQUENCE [LARGE SCALE GENOMIC DNA]</scope>
    <source>
        <strain evidence="1 2">HNM0947</strain>
    </source>
</reference>
<evidence type="ECO:0000313" key="1">
    <source>
        <dbReference type="EMBL" id="MBE3000579.1"/>
    </source>
</evidence>
<dbReference type="EMBL" id="JADBGI010000016">
    <property type="protein sequence ID" value="MBE3000579.1"/>
    <property type="molecule type" value="Genomic_DNA"/>
</dbReference>
<gene>
    <name evidence="1" type="ORF">IDM40_18010</name>
</gene>
<dbReference type="RefSeq" id="WP_193123189.1">
    <property type="nucleotide sequence ID" value="NZ_JADBGI010000016.1"/>
</dbReference>
<comment type="caution">
    <text evidence="1">The sequence shown here is derived from an EMBL/GenBank/DDBJ whole genome shotgun (WGS) entry which is preliminary data.</text>
</comment>
<keyword evidence="2" id="KW-1185">Reference proteome</keyword>
<keyword evidence="1" id="KW-0489">Methyltransferase</keyword>
<dbReference type="Pfam" id="PF04672">
    <property type="entry name" value="Methyltransf_19"/>
    <property type="match status" value="1"/>
</dbReference>
<dbReference type="PIRSF" id="PIRSF017393">
    <property type="entry name" value="MTase_SAV2177"/>
    <property type="match status" value="1"/>
</dbReference>
<evidence type="ECO:0000313" key="2">
    <source>
        <dbReference type="Proteomes" id="UP000806528"/>
    </source>
</evidence>
<dbReference type="GO" id="GO:0008168">
    <property type="term" value="F:methyltransferase activity"/>
    <property type="evidence" value="ECO:0007669"/>
    <property type="project" value="UniProtKB-KW"/>
</dbReference>
<dbReference type="Proteomes" id="UP000806528">
    <property type="component" value="Unassembled WGS sequence"/>
</dbReference>